<dbReference type="EMBL" id="FOSP01000004">
    <property type="protein sequence ID" value="SFK34529.1"/>
    <property type="molecule type" value="Genomic_DNA"/>
</dbReference>
<name>A0A1I3YT48_9PROT</name>
<proteinExistence type="predicted"/>
<dbReference type="Proteomes" id="UP000199533">
    <property type="component" value="Unassembled WGS sequence"/>
</dbReference>
<sequence length="82" mass="9271">MDESESNGAGVCTSTVPLKNYLRCHFDFKNMFIRLIFKHKSHFLLGAIMCLPLDRLPAVQNLLAAILSIVIDLYACPENIFQ</sequence>
<reference evidence="2" key="1">
    <citation type="submission" date="2016-10" db="EMBL/GenBank/DDBJ databases">
        <authorList>
            <person name="Varghese N."/>
            <person name="Submissions S."/>
        </authorList>
    </citation>
    <scope>NUCLEOTIDE SEQUENCE [LARGE SCALE GENOMIC DNA]</scope>
    <source>
        <strain evidence="2">Nm69</strain>
    </source>
</reference>
<gene>
    <name evidence="1" type="ORF">SAMN05216302_1004123</name>
</gene>
<dbReference type="AlphaFoldDB" id="A0A1I3YT48"/>
<evidence type="ECO:0000313" key="1">
    <source>
        <dbReference type="EMBL" id="SFK34529.1"/>
    </source>
</evidence>
<keyword evidence="2" id="KW-1185">Reference proteome</keyword>
<dbReference type="RefSeq" id="WP_090697391.1">
    <property type="nucleotide sequence ID" value="NZ_FOSP01000004.1"/>
</dbReference>
<protein>
    <submittedName>
        <fullName evidence="1">Uncharacterized protein</fullName>
    </submittedName>
</protein>
<evidence type="ECO:0000313" key="2">
    <source>
        <dbReference type="Proteomes" id="UP000199533"/>
    </source>
</evidence>
<organism evidence="1 2">
    <name type="scientific">Nitrosomonas aestuarii</name>
    <dbReference type="NCBI Taxonomy" id="52441"/>
    <lineage>
        <taxon>Bacteria</taxon>
        <taxon>Pseudomonadati</taxon>
        <taxon>Pseudomonadota</taxon>
        <taxon>Betaproteobacteria</taxon>
        <taxon>Nitrosomonadales</taxon>
        <taxon>Nitrosomonadaceae</taxon>
        <taxon>Nitrosomonas</taxon>
    </lineage>
</organism>
<accession>A0A1I3YT48</accession>
<dbReference type="STRING" id="52441.SAMN05216302_1004123"/>